<dbReference type="InterPro" id="IPR023468">
    <property type="entry name" value="Riboflavin_kinase"/>
</dbReference>
<comment type="catalytic activity">
    <reaction evidence="14 15">
        <text>FMN + ATP + H(+) = FAD + diphosphate</text>
        <dbReference type="Rhea" id="RHEA:17237"/>
        <dbReference type="ChEBI" id="CHEBI:15378"/>
        <dbReference type="ChEBI" id="CHEBI:30616"/>
        <dbReference type="ChEBI" id="CHEBI:33019"/>
        <dbReference type="ChEBI" id="CHEBI:57692"/>
        <dbReference type="ChEBI" id="CHEBI:58210"/>
        <dbReference type="EC" id="2.7.7.2"/>
    </reaction>
</comment>
<dbReference type="SUPFAM" id="SSF82114">
    <property type="entry name" value="Riboflavin kinase-like"/>
    <property type="match status" value="1"/>
</dbReference>
<dbReference type="GO" id="GO:0008531">
    <property type="term" value="F:riboflavin kinase activity"/>
    <property type="evidence" value="ECO:0007669"/>
    <property type="project" value="UniProtKB-UniRule"/>
</dbReference>
<evidence type="ECO:0000259" key="16">
    <source>
        <dbReference type="SMART" id="SM00904"/>
    </source>
</evidence>
<feature type="domain" description="Riboflavin kinase" evidence="16">
    <location>
        <begin position="185"/>
        <end position="308"/>
    </location>
</feature>
<keyword evidence="4 15" id="KW-0285">Flavoprotein</keyword>
<evidence type="ECO:0000256" key="2">
    <source>
        <dbReference type="ARBA" id="ARBA00004726"/>
    </source>
</evidence>
<dbReference type="Proteomes" id="UP000320672">
    <property type="component" value="Chromosome"/>
</dbReference>
<dbReference type="InterPro" id="IPR023465">
    <property type="entry name" value="Riboflavin_kinase_dom_sf"/>
</dbReference>
<comment type="similarity">
    <text evidence="15">Belongs to the ribF family.</text>
</comment>
<dbReference type="EC" id="2.7.1.26" evidence="15"/>
<accession>A0A517MLQ3</accession>
<dbReference type="SMART" id="SM00904">
    <property type="entry name" value="Flavokinase"/>
    <property type="match status" value="1"/>
</dbReference>
<evidence type="ECO:0000256" key="7">
    <source>
        <dbReference type="ARBA" id="ARBA00022695"/>
    </source>
</evidence>
<dbReference type="UniPathway" id="UPA00277">
    <property type="reaction ID" value="UER00407"/>
</dbReference>
<dbReference type="InterPro" id="IPR014729">
    <property type="entry name" value="Rossmann-like_a/b/a_fold"/>
</dbReference>
<evidence type="ECO:0000256" key="11">
    <source>
        <dbReference type="ARBA" id="ARBA00022840"/>
    </source>
</evidence>
<keyword evidence="8 15" id="KW-0547">Nucleotide-binding</keyword>
<dbReference type="GO" id="GO:0003919">
    <property type="term" value="F:FMN adenylyltransferase activity"/>
    <property type="evidence" value="ECO:0007669"/>
    <property type="project" value="UniProtKB-UniRule"/>
</dbReference>
<evidence type="ECO:0000256" key="12">
    <source>
        <dbReference type="ARBA" id="ARBA00023268"/>
    </source>
</evidence>
<proteinExistence type="inferred from homology"/>
<evidence type="ECO:0000256" key="4">
    <source>
        <dbReference type="ARBA" id="ARBA00022630"/>
    </source>
</evidence>
<evidence type="ECO:0000256" key="1">
    <source>
        <dbReference type="ARBA" id="ARBA00002121"/>
    </source>
</evidence>
<reference evidence="17 18" key="1">
    <citation type="submission" date="2019-02" db="EMBL/GenBank/DDBJ databases">
        <title>Deep-cultivation of Planctomycetes and their phenomic and genomic characterization uncovers novel biology.</title>
        <authorList>
            <person name="Wiegand S."/>
            <person name="Jogler M."/>
            <person name="Boedeker C."/>
            <person name="Pinto D."/>
            <person name="Vollmers J."/>
            <person name="Rivas-Marin E."/>
            <person name="Kohn T."/>
            <person name="Peeters S.H."/>
            <person name="Heuer A."/>
            <person name="Rast P."/>
            <person name="Oberbeckmann S."/>
            <person name="Bunk B."/>
            <person name="Jeske O."/>
            <person name="Meyerdierks A."/>
            <person name="Storesund J.E."/>
            <person name="Kallscheuer N."/>
            <person name="Luecker S."/>
            <person name="Lage O.M."/>
            <person name="Pohl T."/>
            <person name="Merkel B.J."/>
            <person name="Hornburger P."/>
            <person name="Mueller R.-W."/>
            <person name="Bruemmer F."/>
            <person name="Labrenz M."/>
            <person name="Spormann A.M."/>
            <person name="Op den Camp H."/>
            <person name="Overmann J."/>
            <person name="Amann R."/>
            <person name="Jetten M.S.M."/>
            <person name="Mascher T."/>
            <person name="Medema M.H."/>
            <person name="Devos D.P."/>
            <person name="Kaster A.-K."/>
            <person name="Ovreas L."/>
            <person name="Rohde M."/>
            <person name="Galperin M.Y."/>
            <person name="Jogler C."/>
        </authorList>
    </citation>
    <scope>NUCLEOTIDE SEQUENCE [LARGE SCALE GENOMIC DNA]</scope>
    <source>
        <strain evidence="17 18">FF011L</strain>
    </source>
</reference>
<dbReference type="EMBL" id="CP036262">
    <property type="protein sequence ID" value="QDS95799.1"/>
    <property type="molecule type" value="Genomic_DNA"/>
</dbReference>
<gene>
    <name evidence="17" type="primary">ribF</name>
    <name evidence="17" type="ORF">FF011L_46000</name>
</gene>
<evidence type="ECO:0000256" key="8">
    <source>
        <dbReference type="ARBA" id="ARBA00022741"/>
    </source>
</evidence>
<dbReference type="FunFam" id="2.40.30.30:FF:000003">
    <property type="entry name" value="Riboflavin biosynthesis protein"/>
    <property type="match status" value="1"/>
</dbReference>
<dbReference type="GO" id="GO:0009398">
    <property type="term" value="P:FMN biosynthetic process"/>
    <property type="evidence" value="ECO:0007669"/>
    <property type="project" value="UniProtKB-UniRule"/>
</dbReference>
<keyword evidence="9 15" id="KW-0418">Kinase</keyword>
<evidence type="ECO:0000256" key="3">
    <source>
        <dbReference type="ARBA" id="ARBA00005201"/>
    </source>
</evidence>
<keyword evidence="12" id="KW-0511">Multifunctional enzyme</keyword>
<dbReference type="EC" id="2.7.7.2" evidence="15"/>
<organism evidence="17 18">
    <name type="scientific">Roseimaritima multifibrata</name>
    <dbReference type="NCBI Taxonomy" id="1930274"/>
    <lineage>
        <taxon>Bacteria</taxon>
        <taxon>Pseudomonadati</taxon>
        <taxon>Planctomycetota</taxon>
        <taxon>Planctomycetia</taxon>
        <taxon>Pirellulales</taxon>
        <taxon>Pirellulaceae</taxon>
        <taxon>Roseimaritima</taxon>
    </lineage>
</organism>
<dbReference type="PANTHER" id="PTHR22749:SF6">
    <property type="entry name" value="RIBOFLAVIN KINASE"/>
    <property type="match status" value="1"/>
</dbReference>
<comment type="pathway">
    <text evidence="2 15">Cofactor biosynthesis; FAD biosynthesis; FAD from FMN: step 1/1.</text>
</comment>
<evidence type="ECO:0000256" key="14">
    <source>
        <dbReference type="ARBA" id="ARBA00049494"/>
    </source>
</evidence>
<dbReference type="AlphaFoldDB" id="A0A517MLQ3"/>
<comment type="pathway">
    <text evidence="3 15">Cofactor biosynthesis; FMN biosynthesis; FMN from riboflavin (ATP route): step 1/1.</text>
</comment>
<sequence length="311" mass="33878">MPAASYCYFDQLTKEMLGGAVSIGNFDGVHHGHACLLKNLKLAAKQVNGPAVVVTFDPHPAAVLRPQAVPARLTSLERRAELLQQQGVDFVVVCRVDRDFLNRSAEAFFQSTVLESLQAAAIVEGPNFFFGRNREGDTKRLETLCRDAGIGLTIVPATAFGEQMISSSRVRQSLLAGDIAAANSMLTAPYQLTGKVGTGEQRGRLIGFPTANLVEPTSLVPVHGVYATSVQLDGQVYRAATHIGPNPTFGESVEKIEVHLLDWSGDLYGRDLSVDFIEHVRDIASFESVDILRQQLQRDVQKVRSLIHIGK</sequence>
<dbReference type="CDD" id="cd02064">
    <property type="entry name" value="FAD_synthetase_N"/>
    <property type="match status" value="1"/>
</dbReference>
<keyword evidence="10 15" id="KW-0274">FAD</keyword>
<name>A0A517MLQ3_9BACT</name>
<keyword evidence="5 15" id="KW-0288">FMN</keyword>
<dbReference type="InterPro" id="IPR002606">
    <property type="entry name" value="Riboflavin_kinase_bac"/>
</dbReference>
<comment type="function">
    <text evidence="1">Catalyzes the phosphorylation of riboflavin to FMN followed by the adenylation of FMN to FAD.</text>
</comment>
<evidence type="ECO:0000256" key="6">
    <source>
        <dbReference type="ARBA" id="ARBA00022679"/>
    </source>
</evidence>
<dbReference type="Gene3D" id="3.40.50.620">
    <property type="entry name" value="HUPs"/>
    <property type="match status" value="1"/>
</dbReference>
<dbReference type="KEGG" id="rml:FF011L_46000"/>
<evidence type="ECO:0000256" key="9">
    <source>
        <dbReference type="ARBA" id="ARBA00022777"/>
    </source>
</evidence>
<dbReference type="NCBIfam" id="NF004162">
    <property type="entry name" value="PRK05627.1-5"/>
    <property type="match status" value="1"/>
</dbReference>
<dbReference type="Gene3D" id="2.40.30.30">
    <property type="entry name" value="Riboflavin kinase-like"/>
    <property type="match status" value="1"/>
</dbReference>
<dbReference type="NCBIfam" id="TIGR00083">
    <property type="entry name" value="ribF"/>
    <property type="match status" value="1"/>
</dbReference>
<dbReference type="InterPro" id="IPR015865">
    <property type="entry name" value="Riboflavin_kinase_bac/euk"/>
</dbReference>
<dbReference type="InterPro" id="IPR015864">
    <property type="entry name" value="FAD_synthase"/>
</dbReference>
<keyword evidence="7 15" id="KW-0548">Nucleotidyltransferase</keyword>
<dbReference type="Pfam" id="PF01687">
    <property type="entry name" value="Flavokinase"/>
    <property type="match status" value="1"/>
</dbReference>
<keyword evidence="18" id="KW-1185">Reference proteome</keyword>
<evidence type="ECO:0000313" key="17">
    <source>
        <dbReference type="EMBL" id="QDS95799.1"/>
    </source>
</evidence>
<dbReference type="Pfam" id="PF06574">
    <property type="entry name" value="FAD_syn"/>
    <property type="match status" value="1"/>
</dbReference>
<comment type="catalytic activity">
    <reaction evidence="13 15">
        <text>riboflavin + ATP = FMN + ADP + H(+)</text>
        <dbReference type="Rhea" id="RHEA:14357"/>
        <dbReference type="ChEBI" id="CHEBI:15378"/>
        <dbReference type="ChEBI" id="CHEBI:30616"/>
        <dbReference type="ChEBI" id="CHEBI:57986"/>
        <dbReference type="ChEBI" id="CHEBI:58210"/>
        <dbReference type="ChEBI" id="CHEBI:456216"/>
        <dbReference type="EC" id="2.7.1.26"/>
    </reaction>
</comment>
<protein>
    <recommendedName>
        <fullName evidence="15">Riboflavin biosynthesis protein</fullName>
    </recommendedName>
    <domain>
        <recommendedName>
            <fullName evidence="15">Riboflavin kinase</fullName>
            <ecNumber evidence="15">2.7.1.26</ecNumber>
        </recommendedName>
        <alternativeName>
            <fullName evidence="15">Flavokinase</fullName>
        </alternativeName>
    </domain>
    <domain>
        <recommendedName>
            <fullName evidence="15">FMN adenylyltransferase</fullName>
            <ecNumber evidence="15">2.7.7.2</ecNumber>
        </recommendedName>
        <alternativeName>
            <fullName evidence="15">FAD pyrophosphorylase</fullName>
        </alternativeName>
        <alternativeName>
            <fullName evidence="15">FAD synthase</fullName>
        </alternativeName>
    </domain>
</protein>
<dbReference type="UniPathway" id="UPA00276">
    <property type="reaction ID" value="UER00406"/>
</dbReference>
<dbReference type="PIRSF" id="PIRSF004491">
    <property type="entry name" value="FAD_Synth"/>
    <property type="match status" value="1"/>
</dbReference>
<evidence type="ECO:0000256" key="15">
    <source>
        <dbReference type="PIRNR" id="PIRNR004491"/>
    </source>
</evidence>
<dbReference type="SUPFAM" id="SSF52374">
    <property type="entry name" value="Nucleotidylyl transferase"/>
    <property type="match status" value="1"/>
</dbReference>
<evidence type="ECO:0000256" key="10">
    <source>
        <dbReference type="ARBA" id="ARBA00022827"/>
    </source>
</evidence>
<dbReference type="GO" id="GO:0005524">
    <property type="term" value="F:ATP binding"/>
    <property type="evidence" value="ECO:0007669"/>
    <property type="project" value="UniProtKB-UniRule"/>
</dbReference>
<dbReference type="RefSeq" id="WP_246109557.1">
    <property type="nucleotide sequence ID" value="NZ_CP036262.1"/>
</dbReference>
<dbReference type="PANTHER" id="PTHR22749">
    <property type="entry name" value="RIBOFLAVIN KINASE/FMN ADENYLYLTRANSFERASE"/>
    <property type="match status" value="1"/>
</dbReference>
<dbReference type="GO" id="GO:0009231">
    <property type="term" value="P:riboflavin biosynthetic process"/>
    <property type="evidence" value="ECO:0007669"/>
    <property type="project" value="InterPro"/>
</dbReference>
<keyword evidence="11 15" id="KW-0067">ATP-binding</keyword>
<evidence type="ECO:0000313" key="18">
    <source>
        <dbReference type="Proteomes" id="UP000320672"/>
    </source>
</evidence>
<evidence type="ECO:0000256" key="13">
    <source>
        <dbReference type="ARBA" id="ARBA00047880"/>
    </source>
</evidence>
<evidence type="ECO:0000256" key="5">
    <source>
        <dbReference type="ARBA" id="ARBA00022643"/>
    </source>
</evidence>
<dbReference type="NCBIfam" id="NF004160">
    <property type="entry name" value="PRK05627.1-3"/>
    <property type="match status" value="1"/>
</dbReference>
<dbReference type="FunFam" id="3.40.50.620:FF:000021">
    <property type="entry name" value="Riboflavin biosynthesis protein"/>
    <property type="match status" value="1"/>
</dbReference>
<dbReference type="GO" id="GO:0006747">
    <property type="term" value="P:FAD biosynthetic process"/>
    <property type="evidence" value="ECO:0007669"/>
    <property type="project" value="UniProtKB-UniRule"/>
</dbReference>
<keyword evidence="6 15" id="KW-0808">Transferase</keyword>